<dbReference type="EMBL" id="QXFT01000731">
    <property type="protein sequence ID" value="KAE9336968.1"/>
    <property type="molecule type" value="Genomic_DNA"/>
</dbReference>
<sequence>MFGSPLAPNSHRLEARIQKHDDGKSVDAEDLPNFKLDPPWWHQGGSSYQVGAADWSRRFRDLTSGRVQPRL</sequence>
<protein>
    <submittedName>
        <fullName evidence="2">Uncharacterized protein</fullName>
    </submittedName>
</protein>
<reference evidence="2 3" key="1">
    <citation type="submission" date="2018-08" db="EMBL/GenBank/DDBJ databases">
        <title>Genomic investigation of the strawberry pathogen Phytophthora fragariae indicates pathogenicity is determined by transcriptional variation in three key races.</title>
        <authorList>
            <person name="Adams T.M."/>
            <person name="Armitage A.D."/>
            <person name="Sobczyk M.K."/>
            <person name="Bates H.J."/>
            <person name="Dunwell J.M."/>
            <person name="Nellist C.F."/>
            <person name="Harrison R.J."/>
        </authorList>
    </citation>
    <scope>NUCLEOTIDE SEQUENCE [LARGE SCALE GENOMIC DNA]</scope>
    <source>
        <strain evidence="2 3">SCRP333</strain>
    </source>
</reference>
<name>A0A6A4F8Y3_9STRA</name>
<feature type="compositionally biased region" description="Basic and acidic residues" evidence="1">
    <location>
        <begin position="11"/>
        <end position="27"/>
    </location>
</feature>
<gene>
    <name evidence="2" type="ORF">PR003_g12240</name>
</gene>
<organism evidence="2 3">
    <name type="scientific">Phytophthora rubi</name>
    <dbReference type="NCBI Taxonomy" id="129364"/>
    <lineage>
        <taxon>Eukaryota</taxon>
        <taxon>Sar</taxon>
        <taxon>Stramenopiles</taxon>
        <taxon>Oomycota</taxon>
        <taxon>Peronosporomycetes</taxon>
        <taxon>Peronosporales</taxon>
        <taxon>Peronosporaceae</taxon>
        <taxon>Phytophthora</taxon>
    </lineage>
</organism>
<comment type="caution">
    <text evidence="2">The sequence shown here is derived from an EMBL/GenBank/DDBJ whole genome shotgun (WGS) entry which is preliminary data.</text>
</comment>
<evidence type="ECO:0000256" key="1">
    <source>
        <dbReference type="SAM" id="MobiDB-lite"/>
    </source>
</evidence>
<evidence type="ECO:0000313" key="2">
    <source>
        <dbReference type="EMBL" id="KAE9336968.1"/>
    </source>
</evidence>
<proteinExistence type="predicted"/>
<evidence type="ECO:0000313" key="3">
    <source>
        <dbReference type="Proteomes" id="UP000434957"/>
    </source>
</evidence>
<keyword evidence="3" id="KW-1185">Reference proteome</keyword>
<dbReference type="Proteomes" id="UP000434957">
    <property type="component" value="Unassembled WGS sequence"/>
</dbReference>
<accession>A0A6A4F8Y3</accession>
<dbReference type="AlphaFoldDB" id="A0A6A4F8Y3"/>
<feature type="region of interest" description="Disordered" evidence="1">
    <location>
        <begin position="1"/>
        <end position="29"/>
    </location>
</feature>